<comment type="caution">
    <text evidence="2">The sequence shown here is derived from an EMBL/GenBank/DDBJ whole genome shotgun (WGS) entry which is preliminary data.</text>
</comment>
<dbReference type="RefSeq" id="WP_152907386.1">
    <property type="nucleotide sequence ID" value="NZ_LHCF01000012.1"/>
</dbReference>
<proteinExistence type="predicted"/>
<organism evidence="2 3">
    <name type="scientific">Candidatus Phytoplasma pruni</name>
    <dbReference type="NCBI Taxonomy" id="479893"/>
    <lineage>
        <taxon>Bacteria</taxon>
        <taxon>Bacillati</taxon>
        <taxon>Mycoplasmatota</taxon>
        <taxon>Mollicutes</taxon>
        <taxon>Acholeplasmatales</taxon>
        <taxon>Acholeplasmataceae</taxon>
        <taxon>Candidatus Phytoplasma</taxon>
        <taxon>16SrIII (X-disease group)</taxon>
    </lineage>
</organism>
<dbReference type="EMBL" id="LHCF01000012">
    <property type="protein sequence ID" value="KOR75353.1"/>
    <property type="molecule type" value="Genomic_DNA"/>
</dbReference>
<reference evidence="3" key="1">
    <citation type="submission" date="2015-05" db="EMBL/GenBank/DDBJ databases">
        <title>Draft genome sequence of 'Candidatus Phytoplasma Pruni' strain CX, a plant pathogenic bacterium.</title>
        <authorList>
            <person name="Lee I.-M."/>
            <person name="Bottner-Parker K.D."/>
            <person name="Shao J."/>
            <person name="Gundersen-Rindal D.E."/>
            <person name="Zhao Y."/>
            <person name="Davis R.E."/>
        </authorList>
    </citation>
    <scope>NUCLEOTIDE SEQUENCE [LARGE SCALE GENOMIC DNA]</scope>
    <source>
        <strain evidence="3">CX</strain>
    </source>
</reference>
<dbReference type="Proteomes" id="UP000037386">
    <property type="component" value="Unassembled WGS sequence"/>
</dbReference>
<name>A0A0M1MZN7_9MOLU</name>
<gene>
    <name evidence="2" type="ORF">CPX_001676</name>
</gene>
<feature type="region of interest" description="Disordered" evidence="1">
    <location>
        <begin position="65"/>
        <end position="86"/>
    </location>
</feature>
<dbReference type="AlphaFoldDB" id="A0A0M1MZN7"/>
<dbReference type="PATRIC" id="fig|479893.3.peg.484"/>
<accession>A0A0M1MZN7</accession>
<evidence type="ECO:0000313" key="2">
    <source>
        <dbReference type="EMBL" id="KOR75353.1"/>
    </source>
</evidence>
<protein>
    <submittedName>
        <fullName evidence="2">Uncharacterized protein</fullName>
    </submittedName>
</protein>
<evidence type="ECO:0000256" key="1">
    <source>
        <dbReference type="SAM" id="MobiDB-lite"/>
    </source>
</evidence>
<feature type="compositionally biased region" description="Basic and acidic residues" evidence="1">
    <location>
        <begin position="65"/>
        <end position="80"/>
    </location>
</feature>
<sequence length="86" mass="10140">MKTFLRSHYTLEELKQMGDGAKTMYIFHNDSAESKAFQLVSVQVLPIEQKPKEIKKTLKPYAIDETIKSKEQKQEQKEPKTQYNYN</sequence>
<evidence type="ECO:0000313" key="3">
    <source>
        <dbReference type="Proteomes" id="UP000037386"/>
    </source>
</evidence>